<dbReference type="EMBL" id="JAVIJP010000087">
    <property type="protein sequence ID" value="KAL3616747.1"/>
    <property type="molecule type" value="Genomic_DNA"/>
</dbReference>
<dbReference type="GO" id="GO:0031047">
    <property type="term" value="P:regulatory ncRNA-mediated gene silencing"/>
    <property type="evidence" value="ECO:0007669"/>
    <property type="project" value="UniProtKB-KW"/>
</dbReference>
<evidence type="ECO:0000256" key="1">
    <source>
        <dbReference type="ARBA" id="ARBA00008201"/>
    </source>
</evidence>
<proteinExistence type="inferred from homology"/>
<dbReference type="InterPro" id="IPR014811">
    <property type="entry name" value="ArgoL1"/>
</dbReference>
<evidence type="ECO:0000256" key="2">
    <source>
        <dbReference type="ARBA" id="ARBA00022491"/>
    </source>
</evidence>
<dbReference type="SUPFAM" id="SSF101690">
    <property type="entry name" value="PAZ domain"/>
    <property type="match status" value="1"/>
</dbReference>
<keyword evidence="2" id="KW-0678">Repressor</keyword>
<dbReference type="Pfam" id="PF16486">
    <property type="entry name" value="ArgoN"/>
    <property type="match status" value="1"/>
</dbReference>
<feature type="domain" description="Piwi" evidence="7">
    <location>
        <begin position="734"/>
        <end position="1033"/>
    </location>
</feature>
<gene>
    <name evidence="8" type="primary">AGO2</name>
    <name evidence="8" type="ORF">CASFOL_039141</name>
</gene>
<dbReference type="PROSITE" id="PS50821">
    <property type="entry name" value="PAZ"/>
    <property type="match status" value="1"/>
</dbReference>
<name>A0ABD3BHK6_9LAMI</name>
<dbReference type="AlphaFoldDB" id="A0ABD3BHK6"/>
<dbReference type="PANTHER" id="PTHR22891">
    <property type="entry name" value="EUKARYOTIC TRANSLATION INITIATION FACTOR 2C"/>
    <property type="match status" value="1"/>
</dbReference>
<evidence type="ECO:0000259" key="7">
    <source>
        <dbReference type="PROSITE" id="PS50822"/>
    </source>
</evidence>
<dbReference type="SUPFAM" id="SSF53098">
    <property type="entry name" value="Ribonuclease H-like"/>
    <property type="match status" value="1"/>
</dbReference>
<dbReference type="Gene3D" id="2.170.260.10">
    <property type="entry name" value="paz domain"/>
    <property type="match status" value="1"/>
</dbReference>
<feature type="compositionally biased region" description="Low complexity" evidence="5">
    <location>
        <begin position="125"/>
        <end position="138"/>
    </location>
</feature>
<accession>A0ABD3BHK6</accession>
<comment type="similarity">
    <text evidence="1">Belongs to the argonaute family. Ago subfamily.</text>
</comment>
<dbReference type="Pfam" id="PF02171">
    <property type="entry name" value="Piwi"/>
    <property type="match status" value="1"/>
</dbReference>
<evidence type="ECO:0000259" key="6">
    <source>
        <dbReference type="PROSITE" id="PS50821"/>
    </source>
</evidence>
<feature type="compositionally biased region" description="Gly residues" evidence="5">
    <location>
        <begin position="9"/>
        <end position="24"/>
    </location>
</feature>
<dbReference type="Pfam" id="PF08699">
    <property type="entry name" value="ArgoL1"/>
    <property type="match status" value="1"/>
</dbReference>
<dbReference type="Pfam" id="PF02170">
    <property type="entry name" value="PAZ"/>
    <property type="match status" value="1"/>
</dbReference>
<dbReference type="Gene3D" id="3.30.420.10">
    <property type="entry name" value="Ribonuclease H-like superfamily/Ribonuclease H"/>
    <property type="match status" value="1"/>
</dbReference>
<evidence type="ECO:0000256" key="4">
    <source>
        <dbReference type="ARBA" id="ARBA00023274"/>
    </source>
</evidence>
<dbReference type="CDD" id="cd04657">
    <property type="entry name" value="Piwi_ago-like"/>
    <property type="match status" value="1"/>
</dbReference>
<feature type="region of interest" description="Disordered" evidence="5">
    <location>
        <begin position="1"/>
        <end position="207"/>
    </location>
</feature>
<dbReference type="GO" id="GO:1990904">
    <property type="term" value="C:ribonucleoprotein complex"/>
    <property type="evidence" value="ECO:0007669"/>
    <property type="project" value="UniProtKB-KW"/>
</dbReference>
<dbReference type="Proteomes" id="UP001632038">
    <property type="component" value="Unassembled WGS sequence"/>
</dbReference>
<dbReference type="InterPro" id="IPR003100">
    <property type="entry name" value="PAZ_dom"/>
</dbReference>
<dbReference type="SMART" id="SM00950">
    <property type="entry name" value="Piwi"/>
    <property type="match status" value="1"/>
</dbReference>
<evidence type="ECO:0000256" key="3">
    <source>
        <dbReference type="ARBA" id="ARBA00023158"/>
    </source>
</evidence>
<dbReference type="Gene3D" id="3.40.50.2300">
    <property type="match status" value="1"/>
</dbReference>
<comment type="caution">
    <text evidence="8">The sequence shown here is derived from an EMBL/GenBank/DDBJ whole genome shotgun (WGS) entry which is preliminary data.</text>
</comment>
<feature type="domain" description="PAZ" evidence="6">
    <location>
        <begin position="438"/>
        <end position="555"/>
    </location>
</feature>
<sequence>MDSGRDNSGRGGGSGRGRGGGSGRGRGDDGRGYYQNQGGRGRGGDGRGYDQAGRGRGGEGRGYDQGGRGRGGEGRGYDQGGRGRGAEGRGYDQGGRGRGGEGRGSYQNQGGRGRGFDAPPAGGSQQQPWVNRPPVQVNQPPPQQAWGNRLPTPQQQSGPMTAGPSTSKPGAWTGRPWGPSTPPTVVQPKPQPPPQAAHPPSADDIDLGPLKISEEKLQDNQIEVIRRPDRGGTMAIRSIRLLVNHFPVRFNAQSTILHYDVDVKPSNENGLSKKKLRKSEMSLIKDKLFSENDQLKACALLKTVYDSEKSIYSAVPLPTGTFHVEIQDGEDVKRGSYTFTIKFVNELKLSKLHDYLSGNCSSIPRDILQGMDLVMKDNPSRRRIGMGRSFYSKQFMNDHDLGSGVAAYRGFQQSLKPTLRGLTLCLDYSVIAFRKPWPVLNFLKEHIRGFKEANDVKRFGRDVYSALKGLKVTVTHRRTKQKYIIGGLSVEDACDVYFDQIDPEGVTPPQRTSLVDYFRVKCGKNIMYPKIPCLELGRSAMKSNKVPMEFCVLVEGQRFPKENLDRNAGVFLKDLSLAKPWNRRDNINEMVRAADGPCGDVSRNFEIEVDMNMMRVTGRVIGAPQLKLGARPPVKMDAEKCQWNLLGKTFVDAKPINRWALIDFTNGDRYNSLQVDAFINNLRGRCRNLRVEMEEPLVYRATRMQDFASGNRLENLLKSVVDESGKKNKEKLQLIVCVMTKRDPGYKSLKWISETKIGVITQCCLSNPANKGQDQYLANLCLKINAKLGGSNFELNSPLPHFGPGDHVMFIGADVNHPAAHNKECPSIAAVVGTVNWPAANRYASRVSPQTHRCEKIVNFGSMCLDLIHTYARHNKVRPSRIVLFRDGVSEGQFEMVLSQEVIDFKKTVCDDNYNPSITVIVAQKRHQTRLFVENNNDGGRTGNVPPGTVVDTEIVHPHNFDFYLCSHYGGLGTSKPTHYYVLWDENRFSSDELQKLIYDMCFTYARCTKPVSLVPPVYYADLVAYRGRMFQEHLLENQPASSSTADPSFNKSFYELHSDLKDVMFFV</sequence>
<dbReference type="InterPro" id="IPR003165">
    <property type="entry name" value="Piwi"/>
</dbReference>
<evidence type="ECO:0000256" key="5">
    <source>
        <dbReference type="SAM" id="MobiDB-lite"/>
    </source>
</evidence>
<dbReference type="InterPro" id="IPR036397">
    <property type="entry name" value="RNaseH_sf"/>
</dbReference>
<organism evidence="8 9">
    <name type="scientific">Castilleja foliolosa</name>
    <dbReference type="NCBI Taxonomy" id="1961234"/>
    <lineage>
        <taxon>Eukaryota</taxon>
        <taxon>Viridiplantae</taxon>
        <taxon>Streptophyta</taxon>
        <taxon>Embryophyta</taxon>
        <taxon>Tracheophyta</taxon>
        <taxon>Spermatophyta</taxon>
        <taxon>Magnoliopsida</taxon>
        <taxon>eudicotyledons</taxon>
        <taxon>Gunneridae</taxon>
        <taxon>Pentapetalae</taxon>
        <taxon>asterids</taxon>
        <taxon>lamiids</taxon>
        <taxon>Lamiales</taxon>
        <taxon>Orobanchaceae</taxon>
        <taxon>Pedicularideae</taxon>
        <taxon>Castillejinae</taxon>
        <taxon>Castilleja</taxon>
    </lineage>
</organism>
<keyword evidence="9" id="KW-1185">Reference proteome</keyword>
<dbReference type="CDD" id="cd02846">
    <property type="entry name" value="PAZ_argonaute_like"/>
    <property type="match status" value="1"/>
</dbReference>
<feature type="compositionally biased region" description="Polar residues" evidence="5">
    <location>
        <begin position="151"/>
        <end position="168"/>
    </location>
</feature>
<dbReference type="SMART" id="SM01163">
    <property type="entry name" value="DUF1785"/>
    <property type="match status" value="1"/>
</dbReference>
<keyword evidence="3" id="KW-0943">RNA-mediated gene silencing</keyword>
<dbReference type="InterPro" id="IPR036085">
    <property type="entry name" value="PAZ_dom_sf"/>
</dbReference>
<evidence type="ECO:0000313" key="8">
    <source>
        <dbReference type="EMBL" id="KAL3616747.1"/>
    </source>
</evidence>
<dbReference type="InterPro" id="IPR032474">
    <property type="entry name" value="Argonaute_N"/>
</dbReference>
<dbReference type="GO" id="GO:0051607">
    <property type="term" value="P:defense response to virus"/>
    <property type="evidence" value="ECO:0007669"/>
    <property type="project" value="UniProtKB-ARBA"/>
</dbReference>
<dbReference type="InterPro" id="IPR045246">
    <property type="entry name" value="Piwi_ago-like"/>
</dbReference>
<dbReference type="InterPro" id="IPR012337">
    <property type="entry name" value="RNaseH-like_sf"/>
</dbReference>
<reference evidence="9" key="1">
    <citation type="journal article" date="2024" name="IScience">
        <title>Strigolactones Initiate the Formation of Haustorium-like Structures in Castilleja.</title>
        <authorList>
            <person name="Buerger M."/>
            <person name="Peterson D."/>
            <person name="Chory J."/>
        </authorList>
    </citation>
    <scope>NUCLEOTIDE SEQUENCE [LARGE SCALE GENOMIC DNA]</scope>
</reference>
<dbReference type="PROSITE" id="PS50822">
    <property type="entry name" value="PIWI"/>
    <property type="match status" value="1"/>
</dbReference>
<protein>
    <submittedName>
        <fullName evidence="8">Protein argonaute-2</fullName>
    </submittedName>
</protein>
<keyword evidence="4" id="KW-0687">Ribonucleoprotein</keyword>
<evidence type="ECO:0000313" key="9">
    <source>
        <dbReference type="Proteomes" id="UP001632038"/>
    </source>
</evidence>